<evidence type="ECO:0000256" key="3">
    <source>
        <dbReference type="ARBA" id="ARBA00015852"/>
    </source>
</evidence>
<dbReference type="AlphaFoldDB" id="A0A482W5D0"/>
<evidence type="ECO:0000256" key="4">
    <source>
        <dbReference type="ARBA" id="ARBA00022473"/>
    </source>
</evidence>
<dbReference type="PANTHER" id="PTHR13438:SF2">
    <property type="entry name" value="AMINOACYL TRNA SYNTHASE COMPLEX-INTERACTING MULTIFUNCTIONAL PROTEIN 2"/>
    <property type="match status" value="1"/>
</dbReference>
<evidence type="ECO:0000256" key="9">
    <source>
        <dbReference type="ARBA" id="ARBA00022843"/>
    </source>
</evidence>
<comment type="subcellular location">
    <subcellularLocation>
        <location evidence="2">Cytoplasm</location>
        <location evidence="2">Cytosol</location>
    </subcellularLocation>
    <subcellularLocation>
        <location evidence="1">Nucleus</location>
    </subcellularLocation>
</comment>
<dbReference type="OrthoDB" id="424586at2759"/>
<evidence type="ECO:0000256" key="16">
    <source>
        <dbReference type="SAM" id="Coils"/>
    </source>
</evidence>
<keyword evidence="11" id="KW-0539">Nucleus</keyword>
<evidence type="ECO:0000256" key="12">
    <source>
        <dbReference type="ARBA" id="ARBA00031241"/>
    </source>
</evidence>
<feature type="domain" description="Glutathione S-transferase C-terminal" evidence="17">
    <location>
        <begin position="250"/>
        <end position="311"/>
    </location>
</feature>
<protein>
    <recommendedName>
        <fullName evidence="3">Aminoacyl tRNA synthase complex-interacting multifunctional protein 2</fullName>
    </recommendedName>
    <alternativeName>
        <fullName evidence="13">Multisynthase complex auxiliary component p38</fullName>
    </alternativeName>
    <alternativeName>
        <fullName evidence="12">Protein JTV-1</fullName>
    </alternativeName>
</protein>
<keyword evidence="8" id="KW-0221">Differentiation</keyword>
<feature type="coiled-coil region" evidence="16">
    <location>
        <begin position="68"/>
        <end position="102"/>
    </location>
</feature>
<reference evidence="20 21" key="1">
    <citation type="submission" date="2017-03" db="EMBL/GenBank/DDBJ databases">
        <title>Genome of the blue death feigning beetle - Asbolus verrucosus.</title>
        <authorList>
            <person name="Rider S.D."/>
        </authorList>
    </citation>
    <scope>NUCLEOTIDE SEQUENCE [LARGE SCALE GENOMIC DNA]</scope>
    <source>
        <strain evidence="20">Butters</strain>
        <tissue evidence="20">Head and leg muscle</tissue>
    </source>
</reference>
<dbReference type="InterPro" id="IPR041503">
    <property type="entry name" value="AIMP2_thioredoxin"/>
</dbReference>
<dbReference type="SUPFAM" id="SSF47616">
    <property type="entry name" value="GST C-terminal domain-like"/>
    <property type="match status" value="1"/>
</dbReference>
<evidence type="ECO:0000256" key="10">
    <source>
        <dbReference type="ARBA" id="ARBA00022917"/>
    </source>
</evidence>
<feature type="domain" description="AIMP2 thioredoxin-like" evidence="19">
    <location>
        <begin position="119"/>
        <end position="205"/>
    </location>
</feature>
<evidence type="ECO:0000256" key="7">
    <source>
        <dbReference type="ARBA" id="ARBA00022703"/>
    </source>
</evidence>
<evidence type="ECO:0000256" key="15">
    <source>
        <dbReference type="ARBA" id="ARBA00046843"/>
    </source>
</evidence>
<dbReference type="GO" id="GO:0030154">
    <property type="term" value="P:cell differentiation"/>
    <property type="evidence" value="ECO:0007669"/>
    <property type="project" value="UniProtKB-KW"/>
</dbReference>
<dbReference type="STRING" id="1661398.A0A482W5D0"/>
<dbReference type="GO" id="GO:0005634">
    <property type="term" value="C:nucleus"/>
    <property type="evidence" value="ECO:0007669"/>
    <property type="project" value="UniProtKB-SubCell"/>
</dbReference>
<proteinExistence type="predicted"/>
<dbReference type="GO" id="GO:0006915">
    <property type="term" value="P:apoptotic process"/>
    <property type="evidence" value="ECO:0007669"/>
    <property type="project" value="UniProtKB-KW"/>
</dbReference>
<dbReference type="Pfam" id="PF00043">
    <property type="entry name" value="GST_C"/>
    <property type="match status" value="1"/>
</dbReference>
<keyword evidence="9" id="KW-0832">Ubl conjugation</keyword>
<dbReference type="InterPro" id="IPR036282">
    <property type="entry name" value="Glutathione-S-Trfase_C_sf"/>
</dbReference>
<dbReference type="PANTHER" id="PTHR13438">
    <property type="entry name" value="AMINOACYL TRNA SYNTHASE COMPLEX-INTERACTING MULTIFUNCTIONAL PROTEIN"/>
    <property type="match status" value="1"/>
</dbReference>
<keyword evidence="5" id="KW-0963">Cytoplasm</keyword>
<dbReference type="GO" id="GO:0005829">
    <property type="term" value="C:cytosol"/>
    <property type="evidence" value="ECO:0007669"/>
    <property type="project" value="UniProtKB-SubCell"/>
</dbReference>
<keyword evidence="21" id="KW-1185">Reference proteome</keyword>
<evidence type="ECO:0000259" key="19">
    <source>
        <dbReference type="Pfam" id="PF18569"/>
    </source>
</evidence>
<organism evidence="20 21">
    <name type="scientific">Asbolus verrucosus</name>
    <name type="common">Desert ironclad beetle</name>
    <dbReference type="NCBI Taxonomy" id="1661398"/>
    <lineage>
        <taxon>Eukaryota</taxon>
        <taxon>Metazoa</taxon>
        <taxon>Ecdysozoa</taxon>
        <taxon>Arthropoda</taxon>
        <taxon>Hexapoda</taxon>
        <taxon>Insecta</taxon>
        <taxon>Pterygota</taxon>
        <taxon>Neoptera</taxon>
        <taxon>Endopterygota</taxon>
        <taxon>Coleoptera</taxon>
        <taxon>Polyphaga</taxon>
        <taxon>Cucujiformia</taxon>
        <taxon>Tenebrionidae</taxon>
        <taxon>Pimeliinae</taxon>
        <taxon>Asbolus</taxon>
    </lineage>
</organism>
<keyword evidence="4" id="KW-0217">Developmental protein</keyword>
<evidence type="ECO:0000256" key="13">
    <source>
        <dbReference type="ARBA" id="ARBA00032155"/>
    </source>
</evidence>
<keyword evidence="10" id="KW-0648">Protein biosynthesis</keyword>
<evidence type="ECO:0000259" key="17">
    <source>
        <dbReference type="Pfam" id="PF00043"/>
    </source>
</evidence>
<comment type="subunit">
    <text evidence="15">Part of the multisynthetase complex (MSC), a multisubunit complex that groups tRNA ligases for Arg (RARS1), Asp (DARS1), Gln (QARS1), Ile (IARS1), Leu (LARS1), Lys (KARS1), Met (MARS1) the bifunctional ligase for Glu and Pro (EPRS1) and the auxiliary subunits AIMP1/p43, AIMP2/p38 and EEF1E1/p18. Interacts (via N-terminus) with KARS1. Interacts with EPRS1. Forms a linear complex that contains MARS1, EEF1E1, EPRS1 and AIMP2 that is at the core of the multisubunit complex. Binds FUBP1 (via C-terminus). Interacts in both its unphosphorylated and phosphorylated forms with p53/TP53 (via N-terminus) in the nucleus following UV irradiation. Interacts (via N-terminus) with PRKN/parkin (via first RING-type domain). Interacts with TARS3.</text>
</comment>
<comment type="function">
    <text evidence="14">Required for assembly and stability of the aminoacyl-tRNA synthase complex. Mediates ubiquitination and degradation of FUBP1, a transcriptional activator of MYC, leading to MYC down-regulation which is required for aveolar type II cell differentiation. Blocks MDM2-mediated ubiquitination and degradation of p53/TP53. Functions as a proapoptotic factor.</text>
</comment>
<dbReference type="Pfam" id="PF16780">
    <property type="entry name" value="AIMP2_LysRS_bd"/>
    <property type="match status" value="1"/>
</dbReference>
<dbReference type="Proteomes" id="UP000292052">
    <property type="component" value="Unassembled WGS sequence"/>
</dbReference>
<evidence type="ECO:0000313" key="20">
    <source>
        <dbReference type="EMBL" id="RZC39907.1"/>
    </source>
</evidence>
<dbReference type="InterPro" id="IPR004046">
    <property type="entry name" value="GST_C"/>
</dbReference>
<evidence type="ECO:0000256" key="5">
    <source>
        <dbReference type="ARBA" id="ARBA00022490"/>
    </source>
</evidence>
<accession>A0A482W5D0</accession>
<evidence type="ECO:0000256" key="8">
    <source>
        <dbReference type="ARBA" id="ARBA00022782"/>
    </source>
</evidence>
<dbReference type="GO" id="GO:0017101">
    <property type="term" value="C:aminoacyl-tRNA synthetase multienzyme complex"/>
    <property type="evidence" value="ECO:0007669"/>
    <property type="project" value="InterPro"/>
</dbReference>
<keyword evidence="16" id="KW-0175">Coiled coil</keyword>
<dbReference type="InterPro" id="IPR031889">
    <property type="entry name" value="AIMP2_LysRS-bd"/>
</dbReference>
<keyword evidence="7" id="KW-0053">Apoptosis</keyword>
<dbReference type="GO" id="GO:0006412">
    <property type="term" value="P:translation"/>
    <property type="evidence" value="ECO:0007669"/>
    <property type="project" value="UniProtKB-KW"/>
</dbReference>
<name>A0A482W5D0_ASBVE</name>
<dbReference type="EMBL" id="QDEB01030497">
    <property type="protein sequence ID" value="RZC39907.1"/>
    <property type="molecule type" value="Genomic_DNA"/>
</dbReference>
<dbReference type="InterPro" id="IPR042360">
    <property type="entry name" value="AIMP2"/>
</dbReference>
<evidence type="ECO:0000313" key="21">
    <source>
        <dbReference type="Proteomes" id="UP000292052"/>
    </source>
</evidence>
<dbReference type="Pfam" id="PF18569">
    <property type="entry name" value="Thioredoxin_16"/>
    <property type="match status" value="1"/>
</dbReference>
<dbReference type="Gene3D" id="1.20.1050.130">
    <property type="match status" value="1"/>
</dbReference>
<comment type="caution">
    <text evidence="20">The sequence shown here is derived from an EMBL/GenBank/DDBJ whole genome shotgun (WGS) entry which is preliminary data.</text>
</comment>
<feature type="domain" description="AIMP2 lysyl-tRNA synthetase binding" evidence="18">
    <location>
        <begin position="7"/>
        <end position="36"/>
    </location>
</feature>
<evidence type="ECO:0000256" key="1">
    <source>
        <dbReference type="ARBA" id="ARBA00004123"/>
    </source>
</evidence>
<evidence type="ECO:0000256" key="14">
    <source>
        <dbReference type="ARBA" id="ARBA00045863"/>
    </source>
</evidence>
<sequence length="312" mass="35140">MNGPLKMYRTKQVVRHDFKVELPDCMYKLKNIHASRNGMVEQRTTDHISSPTKKLDIFDQNNQNIVEMAALEVRQEQILQQLADLKKQMDSIRNNLNIAQSGPVPTTIIKPSLGQPPQNLPDIIINASPTHPPYSLELIQKLWKNYVFLSVKSYIHSSLSALNNDAAQLTNILENFTPEAGVPKVNVRLIWKDVEANIELILSHTPIQGEVNILRYLSRMSSNNLNYETYPNLHEIDALLDVSYGIVKARTKTERASLLQTLNKSLGKCQWLAGRNEISVADLAAYSAIKQVTASSEVNVNLGKWLQRCAAC</sequence>
<evidence type="ECO:0000256" key="11">
    <source>
        <dbReference type="ARBA" id="ARBA00023242"/>
    </source>
</evidence>
<evidence type="ECO:0000256" key="6">
    <source>
        <dbReference type="ARBA" id="ARBA00022553"/>
    </source>
</evidence>
<gene>
    <name evidence="20" type="ORF">BDFB_000298</name>
</gene>
<evidence type="ECO:0000259" key="18">
    <source>
        <dbReference type="Pfam" id="PF16780"/>
    </source>
</evidence>
<keyword evidence="6" id="KW-0597">Phosphoprotein</keyword>
<evidence type="ECO:0000256" key="2">
    <source>
        <dbReference type="ARBA" id="ARBA00004514"/>
    </source>
</evidence>